<evidence type="ECO:0000313" key="1">
    <source>
        <dbReference type="EMBL" id="KAI3756084.1"/>
    </source>
</evidence>
<evidence type="ECO:0000313" key="2">
    <source>
        <dbReference type="Proteomes" id="UP001056120"/>
    </source>
</evidence>
<dbReference type="EMBL" id="CM042035">
    <property type="protein sequence ID" value="KAI3756084.1"/>
    <property type="molecule type" value="Genomic_DNA"/>
</dbReference>
<gene>
    <name evidence="1" type="ORF">L1987_55897</name>
</gene>
<name>A0ACB9EAV7_9ASTR</name>
<protein>
    <submittedName>
        <fullName evidence="1">Uncharacterized protein</fullName>
    </submittedName>
</protein>
<organism evidence="1 2">
    <name type="scientific">Smallanthus sonchifolius</name>
    <dbReference type="NCBI Taxonomy" id="185202"/>
    <lineage>
        <taxon>Eukaryota</taxon>
        <taxon>Viridiplantae</taxon>
        <taxon>Streptophyta</taxon>
        <taxon>Embryophyta</taxon>
        <taxon>Tracheophyta</taxon>
        <taxon>Spermatophyta</taxon>
        <taxon>Magnoliopsida</taxon>
        <taxon>eudicotyledons</taxon>
        <taxon>Gunneridae</taxon>
        <taxon>Pentapetalae</taxon>
        <taxon>asterids</taxon>
        <taxon>campanulids</taxon>
        <taxon>Asterales</taxon>
        <taxon>Asteraceae</taxon>
        <taxon>Asteroideae</taxon>
        <taxon>Heliantheae alliance</taxon>
        <taxon>Millerieae</taxon>
        <taxon>Smallanthus</taxon>
    </lineage>
</organism>
<dbReference type="Proteomes" id="UP001056120">
    <property type="component" value="Linkage Group LG18"/>
</dbReference>
<proteinExistence type="predicted"/>
<accession>A0ACB9EAV7</accession>
<reference evidence="2" key="1">
    <citation type="journal article" date="2022" name="Mol. Ecol. Resour.">
        <title>The genomes of chicory, endive, great burdock and yacon provide insights into Asteraceae palaeo-polyploidization history and plant inulin production.</title>
        <authorList>
            <person name="Fan W."/>
            <person name="Wang S."/>
            <person name="Wang H."/>
            <person name="Wang A."/>
            <person name="Jiang F."/>
            <person name="Liu H."/>
            <person name="Zhao H."/>
            <person name="Xu D."/>
            <person name="Zhang Y."/>
        </authorList>
    </citation>
    <scope>NUCLEOTIDE SEQUENCE [LARGE SCALE GENOMIC DNA]</scope>
    <source>
        <strain evidence="2">cv. Yunnan</strain>
    </source>
</reference>
<reference evidence="1 2" key="2">
    <citation type="journal article" date="2022" name="Mol. Ecol. Resour.">
        <title>The genomes of chicory, endive, great burdock and yacon provide insights into Asteraceae paleo-polyploidization history and plant inulin production.</title>
        <authorList>
            <person name="Fan W."/>
            <person name="Wang S."/>
            <person name="Wang H."/>
            <person name="Wang A."/>
            <person name="Jiang F."/>
            <person name="Liu H."/>
            <person name="Zhao H."/>
            <person name="Xu D."/>
            <person name="Zhang Y."/>
        </authorList>
    </citation>
    <scope>NUCLEOTIDE SEQUENCE [LARGE SCALE GENOMIC DNA]</scope>
    <source>
        <strain evidence="2">cv. Yunnan</strain>
        <tissue evidence="1">Leaves</tissue>
    </source>
</reference>
<sequence>MPWQYPNHSPDHKQLQFQFVALYFPVAMASVETGAPTTQATTETQTRWSSKLTRFVSGTAGAVAVKNHEKADVTLRLFLFVFSFIAVVVMVTSKQTAAIRVSPDMVIGVDAKFTHLASFTYFVAAFSVIGLYSMITGYLSYSLMKKQERSSINQQLHFVILDTLILSISASATGAAGGVAYEALKGNPHVRWMKICHIFDTFCHHLASSGAMSLLTSVTLLMLIWFSVCAIVKNSGR</sequence>
<comment type="caution">
    <text evidence="1">The sequence shown here is derived from an EMBL/GenBank/DDBJ whole genome shotgun (WGS) entry which is preliminary data.</text>
</comment>
<keyword evidence="2" id="KW-1185">Reference proteome</keyword>